<dbReference type="InterPro" id="IPR020826">
    <property type="entry name" value="Transketolase_BS"/>
</dbReference>
<dbReference type="GO" id="GO:0046872">
    <property type="term" value="F:metal ion binding"/>
    <property type="evidence" value="ECO:0007669"/>
    <property type="project" value="UniProtKB-KW"/>
</dbReference>
<dbReference type="InterPro" id="IPR005474">
    <property type="entry name" value="Transketolase_N"/>
</dbReference>
<organism evidence="10 11">
    <name type="scientific">Candidatus Magasanikbacteria bacterium RIFOXYC2_FULL_42_28</name>
    <dbReference type="NCBI Taxonomy" id="1798704"/>
    <lineage>
        <taxon>Bacteria</taxon>
        <taxon>Candidatus Magasanikiibacteriota</taxon>
    </lineage>
</organism>
<accession>A0A1F6NWL2</accession>
<dbReference type="GO" id="GO:0005829">
    <property type="term" value="C:cytosol"/>
    <property type="evidence" value="ECO:0007669"/>
    <property type="project" value="TreeGrafter"/>
</dbReference>
<dbReference type="GO" id="GO:0004802">
    <property type="term" value="F:transketolase activity"/>
    <property type="evidence" value="ECO:0007669"/>
    <property type="project" value="UniProtKB-EC"/>
</dbReference>
<keyword evidence="4" id="KW-0808">Transferase</keyword>
<dbReference type="Proteomes" id="UP000177907">
    <property type="component" value="Unassembled WGS sequence"/>
</dbReference>
<keyword evidence="5" id="KW-0479">Metal-binding</keyword>
<proteinExistence type="inferred from homology"/>
<dbReference type="InterPro" id="IPR009014">
    <property type="entry name" value="Transketo_C/PFOR_II"/>
</dbReference>
<protein>
    <recommendedName>
        <fullName evidence="9">Transketolase-like pyrimidine-binding domain-containing protein</fullName>
    </recommendedName>
</protein>
<comment type="catalytic activity">
    <reaction evidence="8">
        <text>D-sedoheptulose 7-phosphate + D-glyceraldehyde 3-phosphate = aldehydo-D-ribose 5-phosphate + D-xylulose 5-phosphate</text>
        <dbReference type="Rhea" id="RHEA:10508"/>
        <dbReference type="ChEBI" id="CHEBI:57483"/>
        <dbReference type="ChEBI" id="CHEBI:57737"/>
        <dbReference type="ChEBI" id="CHEBI:58273"/>
        <dbReference type="ChEBI" id="CHEBI:59776"/>
        <dbReference type="EC" id="2.2.1.1"/>
    </reaction>
</comment>
<reference evidence="10 11" key="1">
    <citation type="journal article" date="2016" name="Nat. Commun.">
        <title>Thousands of microbial genomes shed light on interconnected biogeochemical processes in an aquifer system.</title>
        <authorList>
            <person name="Anantharaman K."/>
            <person name="Brown C.T."/>
            <person name="Hug L.A."/>
            <person name="Sharon I."/>
            <person name="Castelle C.J."/>
            <person name="Probst A.J."/>
            <person name="Thomas B.C."/>
            <person name="Singh A."/>
            <person name="Wilkins M.J."/>
            <person name="Karaoz U."/>
            <person name="Brodie E.L."/>
            <person name="Williams K.H."/>
            <person name="Hubbard S.S."/>
            <person name="Banfield J.F."/>
        </authorList>
    </citation>
    <scope>NUCLEOTIDE SEQUENCE [LARGE SCALE GENOMIC DNA]</scope>
</reference>
<evidence type="ECO:0000256" key="2">
    <source>
        <dbReference type="ARBA" id="ARBA00001964"/>
    </source>
</evidence>
<dbReference type="PROSITE" id="PS00802">
    <property type="entry name" value="TRANSKETOLASE_2"/>
    <property type="match status" value="1"/>
</dbReference>
<dbReference type="EMBL" id="MFQZ01000005">
    <property type="protein sequence ID" value="OGH88200.1"/>
    <property type="molecule type" value="Genomic_DNA"/>
</dbReference>
<feature type="domain" description="Transketolase-like pyrimidine-binding" evidence="9">
    <location>
        <begin position="411"/>
        <end position="595"/>
    </location>
</feature>
<dbReference type="CDD" id="cd07033">
    <property type="entry name" value="TPP_PYR_DXS_TK_like"/>
    <property type="match status" value="1"/>
</dbReference>
<dbReference type="SUPFAM" id="SSF52922">
    <property type="entry name" value="TK C-terminal domain-like"/>
    <property type="match status" value="1"/>
</dbReference>
<dbReference type="Gene3D" id="3.40.50.970">
    <property type="match status" value="2"/>
</dbReference>
<keyword evidence="6" id="KW-0460">Magnesium</keyword>
<dbReference type="STRING" id="1798704.A3J93_00460"/>
<evidence type="ECO:0000256" key="7">
    <source>
        <dbReference type="ARBA" id="ARBA00023052"/>
    </source>
</evidence>
<dbReference type="Gene3D" id="3.40.50.920">
    <property type="match status" value="1"/>
</dbReference>
<keyword evidence="7" id="KW-0786">Thiamine pyrophosphate</keyword>
<dbReference type="SUPFAM" id="SSF52518">
    <property type="entry name" value="Thiamin diphosphate-binding fold (THDP-binding)"/>
    <property type="match status" value="2"/>
</dbReference>
<evidence type="ECO:0000259" key="9">
    <source>
        <dbReference type="SMART" id="SM00861"/>
    </source>
</evidence>
<evidence type="ECO:0000256" key="1">
    <source>
        <dbReference type="ARBA" id="ARBA00001946"/>
    </source>
</evidence>
<name>A0A1F6NWL2_9BACT</name>
<evidence type="ECO:0000256" key="4">
    <source>
        <dbReference type="ARBA" id="ARBA00022679"/>
    </source>
</evidence>
<comment type="cofactor">
    <cofactor evidence="2">
        <name>thiamine diphosphate</name>
        <dbReference type="ChEBI" id="CHEBI:58937"/>
    </cofactor>
</comment>
<dbReference type="Pfam" id="PF00456">
    <property type="entry name" value="Transketolase_N"/>
    <property type="match status" value="1"/>
</dbReference>
<sequence>MAYNILEKNDWEKLKTAEPARFENQMAGGEYLNLQKLDLAVLPGIDTDKLNDLARIMRGFIFAMVEAARSGHPGSSAKAEMLLAMVLSGVMGFNPLDPKNNGRDRLIWSAGHCTPALYAILTVIYESLKLTGQNFDEDKLHAVLAKHLHRFRRPDGPQGHVEAYSPLADFGTGPSGHGLSGASGMAAVHKSCGLDTKVFVIMGDAESEEGMSYEARNVAVSLGQDNLIVNLDYNHFGIDGDINEVIATPYINHWLGLGWNVIEVNGHDVLELVYAYRKASEGFGNKRPTCVLAHAFKGKGYGKMENTAESHGTPAKFPDYVEIMKKLGFDIPGVEKETTKDIEVVLKQLTPELAQYVCERLKITTAKIKPESELITKMTTALTGRAIVNPTDIKRPETLPTELVFEQGANVATRKATQAWFDWLMKQTAFFYAGAGDLAKSVLTAKAENVYGVITPNNPLGRGVRFGIAEQNMAMFGTAITTDRLPGGFAPVSVFASYGVFTSMMTNCVRLTLINNHLYPEHKGFFIVLAAHDGPETGEDGPTHQGMFWMSMYNAYPGIKVYKPMDANETIEMLFYALEKGEPIALSVARPDTVVFKRGNGVPEAREAVNGAYVFKNYSENGGRKIALAICGAQVLANTLEIVPELEAGGLDVKIIAVTSPELYEDLRKTNPTKANEICSDEDRARVVAMHNGWKGFLYPFLLPSDYDKRTIAIDTYLTSGNPKEVYEVAGFTAKDLLKKIINSNLK</sequence>
<gene>
    <name evidence="10" type="ORF">A3J93_00460</name>
</gene>
<dbReference type="SMART" id="SM00861">
    <property type="entry name" value="Transket_pyr"/>
    <property type="match status" value="1"/>
</dbReference>
<comment type="cofactor">
    <cofactor evidence="1">
        <name>Mg(2+)</name>
        <dbReference type="ChEBI" id="CHEBI:18420"/>
    </cofactor>
</comment>
<dbReference type="Pfam" id="PF02779">
    <property type="entry name" value="Transket_pyr"/>
    <property type="match status" value="1"/>
</dbReference>
<dbReference type="PANTHER" id="PTHR43522">
    <property type="entry name" value="TRANSKETOLASE"/>
    <property type="match status" value="1"/>
</dbReference>
<evidence type="ECO:0000313" key="11">
    <source>
        <dbReference type="Proteomes" id="UP000177907"/>
    </source>
</evidence>
<dbReference type="InterPro" id="IPR005475">
    <property type="entry name" value="Transketolase-like_Pyr-bd"/>
</dbReference>
<dbReference type="GO" id="GO:0006098">
    <property type="term" value="P:pentose-phosphate shunt"/>
    <property type="evidence" value="ECO:0007669"/>
    <property type="project" value="TreeGrafter"/>
</dbReference>
<dbReference type="AlphaFoldDB" id="A0A1F6NWL2"/>
<dbReference type="PANTHER" id="PTHR43522:SF2">
    <property type="entry name" value="TRANSKETOLASE 1-RELATED"/>
    <property type="match status" value="1"/>
</dbReference>
<evidence type="ECO:0000313" key="10">
    <source>
        <dbReference type="EMBL" id="OGH88200.1"/>
    </source>
</evidence>
<comment type="caution">
    <text evidence="10">The sequence shown here is derived from an EMBL/GenBank/DDBJ whole genome shotgun (WGS) entry which is preliminary data.</text>
</comment>
<dbReference type="InterPro" id="IPR029061">
    <property type="entry name" value="THDP-binding"/>
</dbReference>
<evidence type="ECO:0000256" key="8">
    <source>
        <dbReference type="ARBA" id="ARBA00049473"/>
    </source>
</evidence>
<evidence type="ECO:0000256" key="6">
    <source>
        <dbReference type="ARBA" id="ARBA00022842"/>
    </source>
</evidence>
<comment type="similarity">
    <text evidence="3">Belongs to the transketolase family.</text>
</comment>
<evidence type="ECO:0000256" key="5">
    <source>
        <dbReference type="ARBA" id="ARBA00022723"/>
    </source>
</evidence>
<dbReference type="InterPro" id="IPR033247">
    <property type="entry name" value="Transketolase_fam"/>
</dbReference>
<evidence type="ECO:0000256" key="3">
    <source>
        <dbReference type="ARBA" id="ARBA00007131"/>
    </source>
</evidence>